<gene>
    <name evidence="1" type="primary">orf111</name>
</gene>
<dbReference type="EMBL" id="MK814632">
    <property type="protein sequence ID" value="QCI05518.1"/>
    <property type="molecule type" value="Genomic_DNA"/>
</dbReference>
<evidence type="ECO:0008006" key="2">
    <source>
        <dbReference type="Google" id="ProtNLM"/>
    </source>
</evidence>
<protein>
    <recommendedName>
        <fullName evidence="2">Tetratricopeptide repeat protein</fullName>
    </recommendedName>
</protein>
<dbReference type="AlphaFoldDB" id="A0A4D6WSH4"/>
<reference evidence="1" key="2">
    <citation type="submission" date="2019-04" db="EMBL/GenBank/DDBJ databases">
        <authorList>
            <person name="Pasella M."/>
        </authorList>
    </citation>
    <scope>NUCLEOTIDE SEQUENCE</scope>
    <source>
        <strain evidence="1">PD2952</strain>
    </source>
</reference>
<accession>A0A4D6WSH4</accession>
<reference evidence="1" key="1">
    <citation type="journal article" date="2019" name="Mol. Phylogenet. Evol.">
        <title>Morphological evolution and classification of the red algal order Ceramiales inferred using plastid phylogenomics.</title>
        <authorList>
            <person name="Diaz-Tapia P."/>
            <person name="Pasella M.M."/>
            <person name="Verbruggen H."/>
            <person name="Maggs C.A."/>
        </authorList>
    </citation>
    <scope>NUCLEOTIDE SEQUENCE</scope>
    <source>
        <strain evidence="1">PD2952</strain>
    </source>
</reference>
<dbReference type="SUPFAM" id="SSF48452">
    <property type="entry name" value="TPR-like"/>
    <property type="match status" value="1"/>
</dbReference>
<name>A0A4D6WSH4_9FLOR</name>
<geneLocation type="plastid" evidence="1"/>
<dbReference type="Gene3D" id="1.25.40.10">
    <property type="entry name" value="Tetratricopeptide repeat domain"/>
    <property type="match status" value="1"/>
</dbReference>
<keyword evidence="1" id="KW-0934">Plastid</keyword>
<evidence type="ECO:0000313" key="1">
    <source>
        <dbReference type="EMBL" id="QCI05518.1"/>
    </source>
</evidence>
<dbReference type="InterPro" id="IPR011990">
    <property type="entry name" value="TPR-like_helical_dom_sf"/>
</dbReference>
<sequence>MQWLFYVKYYIKTCQWFLCVTFIEYYLNFIIDDMKYYYLGYCYQKLSYTNVAIFYYVKIAKTSSYYINALANLISIYDSKRLSTEVIEVCNKLISIDPSNNIAIKYLNKYS</sequence>
<organism evidence="1">
    <name type="scientific">Crouania attenuata</name>
    <dbReference type="NCBI Taxonomy" id="42002"/>
    <lineage>
        <taxon>Eukaryota</taxon>
        <taxon>Rhodophyta</taxon>
        <taxon>Florideophyceae</taxon>
        <taxon>Rhodymeniophycidae</taxon>
        <taxon>Ceramiales</taxon>
        <taxon>Callithamniaceae</taxon>
        <taxon>Crouania</taxon>
    </lineage>
</organism>
<proteinExistence type="predicted"/>